<evidence type="ECO:0000256" key="16">
    <source>
        <dbReference type="PIRSR" id="PIRSR603739-50"/>
    </source>
</evidence>
<dbReference type="SUPFAM" id="SSF102114">
    <property type="entry name" value="Radical SAM enzymes"/>
    <property type="match status" value="1"/>
</dbReference>
<dbReference type="NCBIfam" id="TIGR03820">
    <property type="entry name" value="lys_2_3_AblA"/>
    <property type="match status" value="1"/>
</dbReference>
<comment type="cofactor">
    <cofactor evidence="3">
        <name>[4Fe-4S] cluster</name>
        <dbReference type="ChEBI" id="CHEBI:49883"/>
    </cofactor>
</comment>
<keyword evidence="10 16" id="KW-0663">Pyridoxal phosphate</keyword>
<dbReference type="GO" id="GO:0051539">
    <property type="term" value="F:4 iron, 4 sulfur cluster binding"/>
    <property type="evidence" value="ECO:0007669"/>
    <property type="project" value="UniProtKB-KW"/>
</dbReference>
<evidence type="ECO:0000313" key="19">
    <source>
        <dbReference type="Proteomes" id="UP000033116"/>
    </source>
</evidence>
<dbReference type="PANTHER" id="PTHR30538:SF0">
    <property type="entry name" value="L-LYSINE 2,3-AMINOMUTASE AQ_1632-RELATED"/>
    <property type="match status" value="1"/>
</dbReference>
<accession>A0A0E3LRP0</accession>
<dbReference type="RefSeq" id="WP_011032884.1">
    <property type="nucleotide sequence ID" value="NZ_CP009511.1"/>
</dbReference>
<evidence type="ECO:0000256" key="9">
    <source>
        <dbReference type="ARBA" id="ARBA00022723"/>
    </source>
</evidence>
<dbReference type="InterPro" id="IPR058240">
    <property type="entry name" value="rSAM_sf"/>
</dbReference>
<dbReference type="InterPro" id="IPR007197">
    <property type="entry name" value="rSAM"/>
</dbReference>
<evidence type="ECO:0000256" key="12">
    <source>
        <dbReference type="ARBA" id="ARBA00023014"/>
    </source>
</evidence>
<dbReference type="PIRSF" id="PIRSF004911">
    <property type="entry name" value="DUF160"/>
    <property type="match status" value="1"/>
</dbReference>
<keyword evidence="13 18" id="KW-0413">Isomerase</keyword>
<dbReference type="Pfam" id="PF04055">
    <property type="entry name" value="Radical_SAM"/>
    <property type="match status" value="1"/>
</dbReference>
<evidence type="ECO:0000256" key="4">
    <source>
        <dbReference type="ARBA" id="ARBA00008703"/>
    </source>
</evidence>
<dbReference type="SFLD" id="SFLDS00029">
    <property type="entry name" value="Radical_SAM"/>
    <property type="match status" value="1"/>
</dbReference>
<proteinExistence type="inferred from homology"/>
<dbReference type="InterPro" id="IPR003739">
    <property type="entry name" value="Lys_aminomutase/Glu_NH3_mut"/>
</dbReference>
<dbReference type="PATRIC" id="fig|1434115.4.peg.454"/>
<dbReference type="SFLD" id="SFLDF00283">
    <property type="entry name" value="L-lysine_2_3-aminomutase_(LAM"/>
    <property type="match status" value="1"/>
</dbReference>
<dbReference type="AlphaFoldDB" id="A0A0E3LRP0"/>
<protein>
    <recommendedName>
        <fullName evidence="6">L-lysine 2,3-aminomutase</fullName>
        <ecNumber evidence="5">5.4.3.2</ecNumber>
    </recommendedName>
</protein>
<evidence type="ECO:0000256" key="15">
    <source>
        <dbReference type="PIRSR" id="PIRSR004911-1"/>
    </source>
</evidence>
<dbReference type="InterPro" id="IPR022459">
    <property type="entry name" value="Lysine_aminomutase"/>
</dbReference>
<evidence type="ECO:0000256" key="8">
    <source>
        <dbReference type="ARBA" id="ARBA00022691"/>
    </source>
</evidence>
<evidence type="ECO:0000256" key="3">
    <source>
        <dbReference type="ARBA" id="ARBA00001966"/>
    </source>
</evidence>
<comment type="similarity">
    <text evidence="4">Belongs to the radical SAM superfamily. KamA family.</text>
</comment>
<organism evidence="18 19">
    <name type="scientific">Methanosarcina mazei SarPi</name>
    <dbReference type="NCBI Taxonomy" id="1434115"/>
    <lineage>
        <taxon>Archaea</taxon>
        <taxon>Methanobacteriati</taxon>
        <taxon>Methanobacteriota</taxon>
        <taxon>Stenosarchaea group</taxon>
        <taxon>Methanomicrobia</taxon>
        <taxon>Methanosarcinales</taxon>
        <taxon>Methanosarcinaceae</taxon>
        <taxon>Methanosarcina</taxon>
    </lineage>
</organism>
<gene>
    <name evidence="18" type="ORF">MSMAP_0371</name>
</gene>
<evidence type="ECO:0000256" key="2">
    <source>
        <dbReference type="ARBA" id="ARBA00001933"/>
    </source>
</evidence>
<evidence type="ECO:0000256" key="11">
    <source>
        <dbReference type="ARBA" id="ARBA00023004"/>
    </source>
</evidence>
<evidence type="ECO:0000256" key="7">
    <source>
        <dbReference type="ARBA" id="ARBA00022485"/>
    </source>
</evidence>
<keyword evidence="9 15" id="KW-0479">Metal-binding</keyword>
<reference evidence="18 19" key="1">
    <citation type="submission" date="2014-07" db="EMBL/GenBank/DDBJ databases">
        <title>Methanogenic archaea and the global carbon cycle.</title>
        <authorList>
            <person name="Henriksen J.R."/>
            <person name="Luke J."/>
            <person name="Reinhart S."/>
            <person name="Benedict M.N."/>
            <person name="Youngblut N.D."/>
            <person name="Metcalf M.E."/>
            <person name="Whitaker R.J."/>
            <person name="Metcalf W.W."/>
        </authorList>
    </citation>
    <scope>NUCLEOTIDE SEQUENCE [LARGE SCALE GENOMIC DNA]</scope>
    <source>
        <strain evidence="18 19">SarPi</strain>
    </source>
</reference>
<dbReference type="GO" id="GO:0050066">
    <property type="term" value="F:L-lysine 2,3-aminomutase activity"/>
    <property type="evidence" value="ECO:0007669"/>
    <property type="project" value="UniProtKB-EC"/>
</dbReference>
<comment type="cofactor">
    <cofactor evidence="2 16">
        <name>pyridoxal 5'-phosphate</name>
        <dbReference type="ChEBI" id="CHEBI:597326"/>
    </cofactor>
</comment>
<dbReference type="InterPro" id="IPR025895">
    <property type="entry name" value="LAM_C_dom"/>
</dbReference>
<dbReference type="Proteomes" id="UP000033116">
    <property type="component" value="Chromosome"/>
</dbReference>
<dbReference type="InterPro" id="IPR013785">
    <property type="entry name" value="Aldolase_TIM"/>
</dbReference>
<dbReference type="SFLD" id="SFLDG01070">
    <property type="entry name" value="PLP-dependent"/>
    <property type="match status" value="1"/>
</dbReference>
<name>A0A0E3LRP0_METMZ</name>
<evidence type="ECO:0000256" key="14">
    <source>
        <dbReference type="ARBA" id="ARBA00056342"/>
    </source>
</evidence>
<feature type="domain" description="Radical SAM core" evidence="17">
    <location>
        <begin position="112"/>
        <end position="323"/>
    </location>
</feature>
<evidence type="ECO:0000259" key="17">
    <source>
        <dbReference type="PROSITE" id="PS51918"/>
    </source>
</evidence>
<comment type="catalytic activity">
    <reaction evidence="1">
        <text>L-lysine = (3S)-3,6-diaminohexanoate</text>
        <dbReference type="Rhea" id="RHEA:19177"/>
        <dbReference type="ChEBI" id="CHEBI:32551"/>
        <dbReference type="ChEBI" id="CHEBI:57434"/>
        <dbReference type="EC" id="5.4.3.2"/>
    </reaction>
</comment>
<feature type="binding site" evidence="15">
    <location>
        <position position="133"/>
    </location>
    <ligand>
        <name>[4Fe-4S] cluster</name>
        <dbReference type="ChEBI" id="CHEBI:49883"/>
        <note>4Fe-4S-S-AdoMet</note>
    </ligand>
</feature>
<dbReference type="HOGENOM" id="CLU_032161_0_0_2"/>
<dbReference type="NCBIfam" id="TIGR00238">
    <property type="entry name" value="KamA family radical SAM protein"/>
    <property type="match status" value="1"/>
</dbReference>
<evidence type="ECO:0000256" key="1">
    <source>
        <dbReference type="ARBA" id="ARBA00000911"/>
    </source>
</evidence>
<dbReference type="EC" id="5.4.3.2" evidence="5"/>
<dbReference type="Gene3D" id="3.20.20.70">
    <property type="entry name" value="Aldolase class I"/>
    <property type="match status" value="1"/>
</dbReference>
<dbReference type="Pfam" id="PF12544">
    <property type="entry name" value="LAM_C"/>
    <property type="match status" value="1"/>
</dbReference>
<dbReference type="Gene3D" id="6.20.120.40">
    <property type="match status" value="1"/>
</dbReference>
<dbReference type="SMR" id="A0A0E3LRP0"/>
<evidence type="ECO:0000313" key="18">
    <source>
        <dbReference type="EMBL" id="AKB60356.1"/>
    </source>
</evidence>
<dbReference type="EMBL" id="CP009511">
    <property type="protein sequence ID" value="AKB60356.1"/>
    <property type="molecule type" value="Genomic_DNA"/>
</dbReference>
<feature type="binding site" evidence="15">
    <location>
        <position position="126"/>
    </location>
    <ligand>
        <name>[4Fe-4S] cluster</name>
        <dbReference type="ChEBI" id="CHEBI:49883"/>
        <note>4Fe-4S-S-AdoMet</note>
    </ligand>
</feature>
<evidence type="ECO:0000256" key="10">
    <source>
        <dbReference type="ARBA" id="ARBA00022898"/>
    </source>
</evidence>
<feature type="binding site" evidence="15">
    <location>
        <position position="130"/>
    </location>
    <ligand>
        <name>[4Fe-4S] cluster</name>
        <dbReference type="ChEBI" id="CHEBI:49883"/>
        <note>4Fe-4S-S-AdoMet</note>
    </ligand>
</feature>
<evidence type="ECO:0000256" key="13">
    <source>
        <dbReference type="ARBA" id="ARBA00023235"/>
    </source>
</evidence>
<evidence type="ECO:0000256" key="6">
    <source>
        <dbReference type="ARBA" id="ARBA00022363"/>
    </source>
</evidence>
<dbReference type="GeneID" id="24863480"/>
<evidence type="ECO:0000256" key="5">
    <source>
        <dbReference type="ARBA" id="ARBA00012144"/>
    </source>
</evidence>
<keyword evidence="7 15" id="KW-0004">4Fe-4S</keyword>
<keyword evidence="11" id="KW-0408">Iron</keyword>
<feature type="modified residue" description="N6-(pyridoxal phosphate)lysine" evidence="16">
    <location>
        <position position="338"/>
    </location>
</feature>
<keyword evidence="8" id="KW-0949">S-adenosyl-L-methionine</keyword>
<dbReference type="CDD" id="cd01335">
    <property type="entry name" value="Radical_SAM"/>
    <property type="match status" value="1"/>
</dbReference>
<keyword evidence="12 15" id="KW-0411">Iron-sulfur</keyword>
<comment type="function">
    <text evidence="14">Catalyzes the interconversion of L-alpha-lysine and L-beta-lysine. Is involved in the biosynthesis pathway of N6-acetyl-beta-lysine, a compatible solute produced by methanogenic archaea that helps cells to cope with salt stress.</text>
</comment>
<dbReference type="GO" id="GO:0046872">
    <property type="term" value="F:metal ion binding"/>
    <property type="evidence" value="ECO:0007669"/>
    <property type="project" value="UniProtKB-KW"/>
</dbReference>
<sequence>MKSRIKDCFNASEEEFSDWKWQYRNRITTVEELEKLILLSDTEKRDIKKALEVFPMAISPYYASLIDPDDPECPVRLQAVPQSAELQKSSWELEDPLCEDQDSPSEESCITHRYPDRVLFLISNRCGMYCRHCTRKRRVGNREHDYSEKAIREGIEYIRMHHEVRDVLLSGGDALLVSDERLDWLLGELFSIPHVEIVRLGTRAPVTLPQRITPELCEILGKYPSVWLNTHFNHPKEITPEAKKAMNMLACAGIPLGNQSVLLRRVNDCPVIIKNLCHELLKIKTRPYYLYQCDLSFGLEHFRTSVARGIEIIEMLRGHTSGLAVPTFVVDAPGGGGKIPVGPNYLISSSDTGVTLRNYEGVICVYPEPAEYSSKCQQKCTICDKHPGLKSDTGLARLYDEENDVIALEPEGLERKQRF</sequence>
<dbReference type="PROSITE" id="PS51918">
    <property type="entry name" value="RADICAL_SAM"/>
    <property type="match status" value="1"/>
</dbReference>
<dbReference type="Gene3D" id="6.10.140.1170">
    <property type="match status" value="1"/>
</dbReference>
<dbReference type="PANTHER" id="PTHR30538">
    <property type="entry name" value="LYSINE 2,3-AMINOMUTASE-RELATED"/>
    <property type="match status" value="1"/>
</dbReference>
<dbReference type="FunFam" id="3.20.20.70:FF:000095">
    <property type="entry name" value="Lysine 2,3-aminomutase"/>
    <property type="match status" value="1"/>
</dbReference>